<reference evidence="6" key="1">
    <citation type="journal article" date="2014" name="BMC Genomics">
        <title>A pangenomic analysis of the Nannochloropsis organellar genomes reveals novel genetic variations in key metabolic genes.</title>
        <authorList>
            <person name="Starkenburg S.R."/>
            <person name="Kwon K.J."/>
            <person name="Jha R.K."/>
            <person name="McKay C."/>
            <person name="Jacobs M."/>
            <person name="Chertkov O."/>
            <person name="Twary S."/>
            <person name="Rocap G."/>
            <person name="Cattolico R.A."/>
        </authorList>
    </citation>
    <scope>NUCLEOTIDE SEQUENCE</scope>
    <source>
        <strain evidence="6">CCMP526</strain>
    </source>
</reference>
<keyword evidence="6" id="KW-0934">Plastid</keyword>
<organism evidence="6">
    <name type="scientific">Nannochloropsis gaditana</name>
    <dbReference type="NCBI Taxonomy" id="72520"/>
    <lineage>
        <taxon>Eukaryota</taxon>
        <taxon>Sar</taxon>
        <taxon>Stramenopiles</taxon>
        <taxon>Ochrophyta</taxon>
        <taxon>Eustigmatophyceae</taxon>
        <taxon>Eustigmatales</taxon>
        <taxon>Monodopsidaceae</taxon>
        <taxon>Nannochloropsis</taxon>
    </lineage>
</organism>
<dbReference type="PANTHER" id="PTHR21569:SF1">
    <property type="entry name" value="SMALL RIBOSOMAL SUBUNIT PROTEIN US9M"/>
    <property type="match status" value="1"/>
</dbReference>
<dbReference type="GO" id="GO:0003723">
    <property type="term" value="F:RNA binding"/>
    <property type="evidence" value="ECO:0007669"/>
    <property type="project" value="TreeGrafter"/>
</dbReference>
<evidence type="ECO:0000256" key="4">
    <source>
        <dbReference type="HAMAP-Rule" id="MF_00532"/>
    </source>
</evidence>
<gene>
    <name evidence="4 6" type="primary">rps9</name>
    <name evidence="6" type="ORF">Naga00110</name>
</gene>
<dbReference type="Gene3D" id="3.30.230.10">
    <property type="match status" value="1"/>
</dbReference>
<dbReference type="InterPro" id="IPR014721">
    <property type="entry name" value="Ribsml_uS5_D2-typ_fold_subgr"/>
</dbReference>
<evidence type="ECO:0000256" key="3">
    <source>
        <dbReference type="ARBA" id="ARBA00023274"/>
    </source>
</evidence>
<comment type="subcellular location">
    <subcellularLocation>
        <location evidence="4">Plastid</location>
        <location evidence="4">Chloroplast</location>
    </subcellularLocation>
</comment>
<evidence type="ECO:0000256" key="5">
    <source>
        <dbReference type="RuleBase" id="RU003815"/>
    </source>
</evidence>
<keyword evidence="3 4" id="KW-0687">Ribonucleoprotein</keyword>
<dbReference type="GO" id="GO:0015935">
    <property type="term" value="C:small ribosomal subunit"/>
    <property type="evidence" value="ECO:0007669"/>
    <property type="project" value="TreeGrafter"/>
</dbReference>
<dbReference type="EMBL" id="KJ410682">
    <property type="protein sequence ID" value="AHX25148.1"/>
    <property type="molecule type" value="Genomic_DNA"/>
</dbReference>
<dbReference type="InterPro" id="IPR020574">
    <property type="entry name" value="Ribosomal_uS9_CS"/>
</dbReference>
<dbReference type="InterPro" id="IPR000754">
    <property type="entry name" value="Ribosomal_uS9"/>
</dbReference>
<keyword evidence="2 4" id="KW-0689">Ribosomal protein</keyword>
<protein>
    <recommendedName>
        <fullName evidence="4">Small ribosomal subunit protein uS9c</fullName>
    </recommendedName>
</protein>
<evidence type="ECO:0000256" key="2">
    <source>
        <dbReference type="ARBA" id="ARBA00022980"/>
    </source>
</evidence>
<sequence>MVKFEKNNVVASGVGRRKSASALVKILPGTGEITVNQKPGIEYFHVIAHGLGICRTPLEIFQSDKAYNIIIEVSGGGLQGQTQAIRLAVAKAISSLDNDKRTKLRHLGLLSRDTRIKERKKCGLKKARKAPQYSKR</sequence>
<dbReference type="NCBIfam" id="NF001099">
    <property type="entry name" value="PRK00132.1"/>
    <property type="match status" value="1"/>
</dbReference>
<geneLocation type="chloroplast" evidence="6"/>
<dbReference type="SUPFAM" id="SSF54211">
    <property type="entry name" value="Ribosomal protein S5 domain 2-like"/>
    <property type="match status" value="1"/>
</dbReference>
<dbReference type="GO" id="GO:0006412">
    <property type="term" value="P:translation"/>
    <property type="evidence" value="ECO:0007669"/>
    <property type="project" value="UniProtKB-UniRule"/>
</dbReference>
<keyword evidence="6" id="KW-0150">Chloroplast</keyword>
<evidence type="ECO:0000256" key="1">
    <source>
        <dbReference type="ARBA" id="ARBA00005251"/>
    </source>
</evidence>
<dbReference type="FunFam" id="3.30.230.10:FF:000001">
    <property type="entry name" value="30S ribosomal protein S9"/>
    <property type="match status" value="1"/>
</dbReference>
<dbReference type="PANTHER" id="PTHR21569">
    <property type="entry name" value="RIBOSOMAL PROTEIN S9"/>
    <property type="match status" value="1"/>
</dbReference>
<accession>A0A023PLK7</accession>
<dbReference type="AlphaFoldDB" id="A0A023PLK7"/>
<comment type="similarity">
    <text evidence="1 4 5">Belongs to the universal ribosomal protein uS9 family.</text>
</comment>
<dbReference type="HAMAP" id="MF_00532_B">
    <property type="entry name" value="Ribosomal_uS9_B"/>
    <property type="match status" value="1"/>
</dbReference>
<evidence type="ECO:0000313" key="6">
    <source>
        <dbReference type="EMBL" id="AHX25148.1"/>
    </source>
</evidence>
<proteinExistence type="inferred from homology"/>
<dbReference type="GO" id="GO:0003735">
    <property type="term" value="F:structural constituent of ribosome"/>
    <property type="evidence" value="ECO:0007669"/>
    <property type="project" value="InterPro"/>
</dbReference>
<name>A0A023PLK7_9STRA</name>
<dbReference type="InterPro" id="IPR020568">
    <property type="entry name" value="Ribosomal_Su5_D2-typ_SF"/>
</dbReference>
<dbReference type="PROSITE" id="PS00360">
    <property type="entry name" value="RIBOSOMAL_S9"/>
    <property type="match status" value="1"/>
</dbReference>
<dbReference type="InterPro" id="IPR023035">
    <property type="entry name" value="Ribosomal_uS9_bac/plastid"/>
</dbReference>
<dbReference type="Pfam" id="PF00380">
    <property type="entry name" value="Ribosomal_S9"/>
    <property type="match status" value="1"/>
</dbReference>
<dbReference type="GO" id="GO:0009507">
    <property type="term" value="C:chloroplast"/>
    <property type="evidence" value="ECO:0007669"/>
    <property type="project" value="UniProtKB-SubCell"/>
</dbReference>